<gene>
    <name evidence="9" type="primary">lag1</name>
    <name evidence="9" type="ORF">OC846_000645</name>
</gene>
<feature type="compositionally biased region" description="Polar residues" evidence="6">
    <location>
        <begin position="302"/>
        <end position="316"/>
    </location>
</feature>
<evidence type="ECO:0000256" key="6">
    <source>
        <dbReference type="SAM" id="MobiDB-lite"/>
    </source>
</evidence>
<dbReference type="GO" id="GO:0046513">
    <property type="term" value="P:ceramide biosynthetic process"/>
    <property type="evidence" value="ECO:0007669"/>
    <property type="project" value="InterPro"/>
</dbReference>
<dbReference type="EMBL" id="JAPDMZ010000007">
    <property type="protein sequence ID" value="KAK0557195.1"/>
    <property type="molecule type" value="Genomic_DNA"/>
</dbReference>
<dbReference type="GO" id="GO:0050291">
    <property type="term" value="F:sphingosine N-acyltransferase activity"/>
    <property type="evidence" value="ECO:0007669"/>
    <property type="project" value="UniProtKB-EC"/>
</dbReference>
<name>A0AAN6GVJ8_9BASI</name>
<comment type="subcellular location">
    <subcellularLocation>
        <location evidence="1">Membrane</location>
        <topology evidence="1">Multi-pass membrane protein</topology>
    </subcellularLocation>
</comment>
<dbReference type="Pfam" id="PF03798">
    <property type="entry name" value="TRAM_LAG1_CLN8"/>
    <property type="match status" value="1"/>
</dbReference>
<dbReference type="PANTHER" id="PTHR12560">
    <property type="entry name" value="LONGEVITY ASSURANCE FACTOR 1 LAG1"/>
    <property type="match status" value="1"/>
</dbReference>
<keyword evidence="10" id="KW-1185">Reference proteome</keyword>
<accession>A0AAN6GVJ8</accession>
<feature type="compositionally biased region" description="Acidic residues" evidence="6">
    <location>
        <begin position="271"/>
        <end position="291"/>
    </location>
</feature>
<dbReference type="InterPro" id="IPR016439">
    <property type="entry name" value="Lag1/Lac1-like"/>
</dbReference>
<feature type="compositionally biased region" description="Polar residues" evidence="6">
    <location>
        <begin position="58"/>
        <end position="72"/>
    </location>
</feature>
<feature type="region of interest" description="Disordered" evidence="6">
    <location>
        <begin position="266"/>
        <end position="316"/>
    </location>
</feature>
<dbReference type="PANTHER" id="PTHR12560:SF0">
    <property type="entry name" value="LD18904P"/>
    <property type="match status" value="1"/>
</dbReference>
<evidence type="ECO:0000256" key="5">
    <source>
        <dbReference type="ARBA" id="ARBA00023136"/>
    </source>
</evidence>
<keyword evidence="4 7" id="KW-1133">Transmembrane helix</keyword>
<keyword evidence="3 7" id="KW-0812">Transmembrane</keyword>
<feature type="domain" description="TLC" evidence="8">
    <location>
        <begin position="166"/>
        <end position="255"/>
    </location>
</feature>
<sequence>MDLLHHLRDSPTTKHLPTDAAIVLATATGWTILRALYMRLVLRPIAVRYVVSVSPDQVSNPAQDLHHSQNGSGEKGSHASEATSRGNGDAQALTGSRKSVPLTKRERRRIEHQKRRNEIRFAEQGWSASYYTLAFSVGLYLSMHQPWWPLHVKQFWTNYPELQISMLLRSAKMLRYAGFQTVCDVFFGLFLVSWLFFRHILFNIVIYSAAVDIPLNPNADSSKGDFSTPANVHSMVALLVALQIILLIWFWMIVKVAYRVITGSGATDTRSDDEDSDEMDDSTEDADDDADDAKQNGHGLNGKSSALGSSPSARKR</sequence>
<comment type="caution">
    <text evidence="9">The sequence shown here is derived from an EMBL/GenBank/DDBJ whole genome shotgun (WGS) entry which is preliminary data.</text>
</comment>
<evidence type="ECO:0000256" key="4">
    <source>
        <dbReference type="ARBA" id="ARBA00022989"/>
    </source>
</evidence>
<feature type="transmembrane region" description="Helical" evidence="7">
    <location>
        <begin position="20"/>
        <end position="37"/>
    </location>
</feature>
<evidence type="ECO:0000256" key="7">
    <source>
        <dbReference type="SAM" id="Phobius"/>
    </source>
</evidence>
<evidence type="ECO:0000313" key="10">
    <source>
        <dbReference type="Proteomes" id="UP001176517"/>
    </source>
</evidence>
<organism evidence="9 10">
    <name type="scientific">Tilletia horrida</name>
    <dbReference type="NCBI Taxonomy" id="155126"/>
    <lineage>
        <taxon>Eukaryota</taxon>
        <taxon>Fungi</taxon>
        <taxon>Dikarya</taxon>
        <taxon>Basidiomycota</taxon>
        <taxon>Ustilaginomycotina</taxon>
        <taxon>Exobasidiomycetes</taxon>
        <taxon>Tilletiales</taxon>
        <taxon>Tilletiaceae</taxon>
        <taxon>Tilletia</taxon>
    </lineage>
</organism>
<evidence type="ECO:0000259" key="8">
    <source>
        <dbReference type="Pfam" id="PF03798"/>
    </source>
</evidence>
<evidence type="ECO:0000313" key="9">
    <source>
        <dbReference type="EMBL" id="KAK0557195.1"/>
    </source>
</evidence>
<keyword evidence="5 7" id="KW-0472">Membrane</keyword>
<keyword evidence="9" id="KW-0012">Acyltransferase</keyword>
<feature type="transmembrane region" description="Helical" evidence="7">
    <location>
        <begin position="232"/>
        <end position="254"/>
    </location>
</feature>
<evidence type="ECO:0000256" key="2">
    <source>
        <dbReference type="ARBA" id="ARBA00009808"/>
    </source>
</evidence>
<keyword evidence="9" id="KW-0808">Transferase</keyword>
<reference evidence="9" key="1">
    <citation type="journal article" date="2023" name="PhytoFront">
        <title>Draft Genome Resources of Seven Strains of Tilletia horrida, Causal Agent of Kernel Smut of Rice.</title>
        <authorList>
            <person name="Khanal S."/>
            <person name="Antony Babu S."/>
            <person name="Zhou X.G."/>
        </authorList>
    </citation>
    <scope>NUCLEOTIDE SEQUENCE</scope>
    <source>
        <strain evidence="9">TX6</strain>
    </source>
</reference>
<evidence type="ECO:0000256" key="3">
    <source>
        <dbReference type="ARBA" id="ARBA00022692"/>
    </source>
</evidence>
<comment type="similarity">
    <text evidence="2">Belongs to the sphingosine N-acyltransferase family.</text>
</comment>
<dbReference type="Proteomes" id="UP001176517">
    <property type="component" value="Unassembled WGS sequence"/>
</dbReference>
<proteinExistence type="inferred from homology"/>
<dbReference type="GO" id="GO:0016020">
    <property type="term" value="C:membrane"/>
    <property type="evidence" value="ECO:0007669"/>
    <property type="project" value="UniProtKB-SubCell"/>
</dbReference>
<feature type="transmembrane region" description="Helical" evidence="7">
    <location>
        <begin position="176"/>
        <end position="197"/>
    </location>
</feature>
<protein>
    <submittedName>
        <fullName evidence="9">Sphingosine N-acyltransferase lag1</fullName>
        <ecNumber evidence="9">2.3.1.24</ecNumber>
    </submittedName>
</protein>
<dbReference type="InterPro" id="IPR006634">
    <property type="entry name" value="TLC-dom"/>
</dbReference>
<dbReference type="AlphaFoldDB" id="A0AAN6GVJ8"/>
<feature type="region of interest" description="Disordered" evidence="6">
    <location>
        <begin position="58"/>
        <end position="98"/>
    </location>
</feature>
<dbReference type="EC" id="2.3.1.24" evidence="9"/>
<evidence type="ECO:0000256" key="1">
    <source>
        <dbReference type="ARBA" id="ARBA00004141"/>
    </source>
</evidence>